<dbReference type="Proteomes" id="UP000199165">
    <property type="component" value="Unassembled WGS sequence"/>
</dbReference>
<dbReference type="EMBL" id="FPAT01000004">
    <property type="protein sequence ID" value="SFT62069.1"/>
    <property type="molecule type" value="Genomic_DNA"/>
</dbReference>
<gene>
    <name evidence="2" type="ORF">SAMN04487904_104363</name>
</gene>
<evidence type="ECO:0000256" key="1">
    <source>
        <dbReference type="SAM" id="Phobius"/>
    </source>
</evidence>
<proteinExistence type="predicted"/>
<feature type="transmembrane region" description="Helical" evidence="1">
    <location>
        <begin position="25"/>
        <end position="46"/>
    </location>
</feature>
<name>A0A1I6ZHC5_9ACTN</name>
<keyword evidence="3" id="KW-1185">Reference proteome</keyword>
<keyword evidence="1" id="KW-0812">Transmembrane</keyword>
<organism evidence="2 3">
    <name type="scientific">Actinopolyspora righensis</name>
    <dbReference type="NCBI Taxonomy" id="995060"/>
    <lineage>
        <taxon>Bacteria</taxon>
        <taxon>Bacillati</taxon>
        <taxon>Actinomycetota</taxon>
        <taxon>Actinomycetes</taxon>
        <taxon>Actinopolysporales</taxon>
        <taxon>Actinopolysporaceae</taxon>
        <taxon>Actinopolyspora</taxon>
        <taxon>Actinopolyspora alba group</taxon>
    </lineage>
</organism>
<reference evidence="3" key="1">
    <citation type="submission" date="2016-10" db="EMBL/GenBank/DDBJ databases">
        <authorList>
            <person name="Varghese N."/>
            <person name="Submissions S."/>
        </authorList>
    </citation>
    <scope>NUCLEOTIDE SEQUENCE [LARGE SCALE GENOMIC DNA]</scope>
    <source>
        <strain evidence="3">DSM 45501</strain>
    </source>
</reference>
<dbReference type="AlphaFoldDB" id="A0A1I6ZHC5"/>
<keyword evidence="1" id="KW-0472">Membrane</keyword>
<sequence>MKIASYCNSVTVTAVWQLDSSFWDVLAAAVVVLVMLSWPLVCVLLGRIRLARRAVSTARPSVGCSETEPG</sequence>
<protein>
    <submittedName>
        <fullName evidence="2">Uncharacterized protein</fullName>
    </submittedName>
</protein>
<keyword evidence="1" id="KW-1133">Transmembrane helix</keyword>
<evidence type="ECO:0000313" key="2">
    <source>
        <dbReference type="EMBL" id="SFT62069.1"/>
    </source>
</evidence>
<accession>A0A1I6ZHC5</accession>
<evidence type="ECO:0000313" key="3">
    <source>
        <dbReference type="Proteomes" id="UP000199165"/>
    </source>
</evidence>